<name>A0ABW7CFY4_9GAMM</name>
<dbReference type="RefSeq" id="WP_301253397.1">
    <property type="nucleotide sequence ID" value="NZ_JBGCUC010000001.1"/>
</dbReference>
<dbReference type="Proteomes" id="UP001605250">
    <property type="component" value="Unassembled WGS sequence"/>
</dbReference>
<feature type="transmembrane region" description="Helical" evidence="1">
    <location>
        <begin position="21"/>
        <end position="42"/>
    </location>
</feature>
<gene>
    <name evidence="2" type="ORF">AB3U87_01810</name>
</gene>
<evidence type="ECO:0000313" key="3">
    <source>
        <dbReference type="Proteomes" id="UP001605250"/>
    </source>
</evidence>
<evidence type="ECO:0000256" key="1">
    <source>
        <dbReference type="SAM" id="Phobius"/>
    </source>
</evidence>
<sequence length="73" mass="7684">MNSAKSSLSKLGKIASWGASHFLEAMITGLCSIAAFLSLFLLEGGVMKTVGFVGFFVLGYLLSLGLGLLRGER</sequence>
<dbReference type="EMBL" id="JBGCUC010000001">
    <property type="protein sequence ID" value="MFG6075097.1"/>
    <property type="molecule type" value="Genomic_DNA"/>
</dbReference>
<organism evidence="2 3">
    <name type="scientific">Erwinia plantamica</name>
    <dbReference type="NCBI Taxonomy" id="3237104"/>
    <lineage>
        <taxon>Bacteria</taxon>
        <taxon>Pseudomonadati</taxon>
        <taxon>Pseudomonadota</taxon>
        <taxon>Gammaproteobacteria</taxon>
        <taxon>Enterobacterales</taxon>
        <taxon>Erwiniaceae</taxon>
        <taxon>Erwinia</taxon>
    </lineage>
</organism>
<keyword evidence="3" id="KW-1185">Reference proteome</keyword>
<proteinExistence type="predicted"/>
<protein>
    <submittedName>
        <fullName evidence="2">Uncharacterized protein</fullName>
    </submittedName>
</protein>
<feature type="transmembrane region" description="Helical" evidence="1">
    <location>
        <begin position="48"/>
        <end position="69"/>
    </location>
</feature>
<keyword evidence="1" id="KW-1133">Transmembrane helix</keyword>
<evidence type="ECO:0000313" key="2">
    <source>
        <dbReference type="EMBL" id="MFG6075097.1"/>
    </source>
</evidence>
<comment type="caution">
    <text evidence="2">The sequence shown here is derived from an EMBL/GenBank/DDBJ whole genome shotgun (WGS) entry which is preliminary data.</text>
</comment>
<keyword evidence="1" id="KW-0812">Transmembrane</keyword>
<reference evidence="2 3" key="1">
    <citation type="submission" date="2024-07" db="EMBL/GenBank/DDBJ databases">
        <title>Novel bacterial strain Erwinia sp. OPT-41 promoting growth of various crops.</title>
        <authorList>
            <person name="Egorshina A."/>
            <person name="Lukyantsev M.A."/>
            <person name="Golubev S.N."/>
            <person name="Muratova A.Y."/>
            <person name="Bulygina E.A."/>
        </authorList>
    </citation>
    <scope>NUCLEOTIDE SEQUENCE [LARGE SCALE GENOMIC DNA]</scope>
    <source>
        <strain evidence="2 3">OPT-41</strain>
    </source>
</reference>
<accession>A0ABW7CFY4</accession>
<keyword evidence="1" id="KW-0472">Membrane</keyword>